<dbReference type="RefSeq" id="WP_113784437.1">
    <property type="nucleotide sequence ID" value="NZ_KZ845741.1"/>
</dbReference>
<dbReference type="Proteomes" id="UP000252800">
    <property type="component" value="Unassembled WGS sequence"/>
</dbReference>
<name>A0A366SGN8_9ENTE</name>
<accession>A0A366SGN8</accession>
<proteinExistence type="predicted"/>
<organism evidence="1 2">
    <name type="scientific">Enterococcus cecorum</name>
    <dbReference type="NCBI Taxonomy" id="44008"/>
    <lineage>
        <taxon>Bacteria</taxon>
        <taxon>Bacillati</taxon>
        <taxon>Bacillota</taxon>
        <taxon>Bacilli</taxon>
        <taxon>Lactobacillales</taxon>
        <taxon>Enterococcaceae</taxon>
        <taxon>Enterococcus</taxon>
    </lineage>
</organism>
<dbReference type="EMBL" id="LEOY01000006">
    <property type="protein sequence ID" value="RBR30116.1"/>
    <property type="molecule type" value="Genomic_DNA"/>
</dbReference>
<reference evidence="1 2" key="1">
    <citation type="submission" date="2015-06" db="EMBL/GenBank/DDBJ databases">
        <title>The Genome Sequence of Enterococcus cecorum 170AEA1.</title>
        <authorList>
            <consortium name="The Broad Institute Genomics Platform"/>
            <consortium name="The Broad Institute Genome Sequencing Center for Infectious Disease"/>
            <person name="Earl A.M."/>
            <person name="Van Tyne D."/>
            <person name="Lebreton F."/>
            <person name="Saavedra J.T."/>
            <person name="Gilmore M.S."/>
            <person name="Manson McGuire A."/>
            <person name="Clock S."/>
            <person name="Crupain M."/>
            <person name="Rangan U."/>
            <person name="Young S."/>
            <person name="Abouelleil A."/>
            <person name="Cao P."/>
            <person name="Chapman S.B."/>
            <person name="Griggs A."/>
            <person name="Priest M."/>
            <person name="Shea T."/>
            <person name="Wortman J."/>
            <person name="Nusbaum C."/>
            <person name="Birren B."/>
        </authorList>
    </citation>
    <scope>NUCLEOTIDE SEQUENCE [LARGE SCALE GENOMIC DNA]</scope>
    <source>
        <strain evidence="1 2">170AEA1</strain>
    </source>
</reference>
<evidence type="ECO:0000313" key="1">
    <source>
        <dbReference type="EMBL" id="RBR30116.1"/>
    </source>
</evidence>
<dbReference type="AlphaFoldDB" id="A0A366SGN8"/>
<gene>
    <name evidence="1" type="ORF">EB18_01119</name>
</gene>
<sequence>MFIFQTRPFWRSMGVPIDKVQKRYKEFFGEHKLVIDNRDEALKLLLNVITTIQNRMVNKLKHENSYDMFMKLYYIFDEVHYFYLREKEARSKLVSINVDDTDLTDTFVQNRNIMRNIIDACNVWIENCVLYQHDTDTMSKAKDRGFKMDFDLLLDLYLYGLASQGVSLLTLSKNLGSQELYYGLTVNPYDYSPAEVLKYHPIIFFNTAITGNQNILVETPLTREANNTAFGKGFYKEYDVEFLLFLAAIKGFQDDLLRGDEKSLTVISKEYFIYLVENYTKPQIDGRAFYESFVLTKDKVKSQLRKKEDIIWVIGTNKYRHELRPFLGLEDGNILISYGAIEQAKQLWVSYFSNGGMCYTNDSDNLTNAMGRRNKELSDILIDKIREKLNNHYTSKIDEKDVKYQRIFGDREIDYGDFDVIYYTEDTKELFLIEAKYFSDSLNSSGMVTDYKKLFEKDGYYDRCRRRYDLVLSEPKKVKEFIGADEDIKVHLIFLTSKPIELEIQDNDGVVTFLSLGIFDKYIEGKLINDEDDSVVRPVKVI</sequence>
<comment type="caution">
    <text evidence="1">The sequence shown here is derived from an EMBL/GenBank/DDBJ whole genome shotgun (WGS) entry which is preliminary data.</text>
</comment>
<protein>
    <submittedName>
        <fullName evidence="1">Uncharacterized protein</fullName>
    </submittedName>
</protein>
<evidence type="ECO:0000313" key="2">
    <source>
        <dbReference type="Proteomes" id="UP000252800"/>
    </source>
</evidence>